<dbReference type="Proteomes" id="UP000292340">
    <property type="component" value="Unassembled WGS sequence"/>
</dbReference>
<comment type="caution">
    <text evidence="1">The sequence shown here is derived from an EMBL/GenBank/DDBJ whole genome shotgun (WGS) entry which is preliminary data.</text>
</comment>
<accession>A0AB37WLP8</accession>
<reference evidence="1" key="1">
    <citation type="submission" date="2017-10" db="EMBL/GenBank/DDBJ databases">
        <authorList>
            <person name="Armitage A.D."/>
            <person name="Barbara D.J."/>
            <person name="Woodhall J.W."/>
            <person name="Sreenivasaprasad S."/>
            <person name="Lane C.R."/>
            <person name="Clarkson J.P."/>
            <person name="Harrison R.J."/>
        </authorList>
    </citation>
    <scope>NUCLEOTIDE SEQUENCE</scope>
    <source>
        <strain evidence="1">FERA 1164</strain>
    </source>
</reference>
<evidence type="ECO:0000313" key="1">
    <source>
        <dbReference type="EMBL" id="RYN30968.1"/>
    </source>
</evidence>
<dbReference type="AlphaFoldDB" id="A0AB37WLP8"/>
<protein>
    <submittedName>
        <fullName evidence="1">Uncharacterized protein</fullName>
    </submittedName>
</protein>
<reference evidence="1" key="2">
    <citation type="journal article" date="2019" name="bioRxiv">
        <title>Genomics, evolutionary history and diagnostics of the Alternaria alternata species group including apple and Asian pear pathotypes.</title>
        <authorList>
            <person name="Armitage A.D."/>
            <person name="Cockerton H.M."/>
            <person name="Sreenivasaprasad S."/>
            <person name="Woodhall J.W."/>
            <person name="Lane C.R."/>
            <person name="Harrison R.J."/>
            <person name="Clarkson J.P."/>
        </authorList>
    </citation>
    <scope>NUCLEOTIDE SEQUENCE</scope>
    <source>
        <strain evidence="1">FERA 1164</strain>
    </source>
</reference>
<proteinExistence type="predicted"/>
<dbReference type="EMBL" id="PDXB01000009">
    <property type="protein sequence ID" value="RYN30968.1"/>
    <property type="molecule type" value="Genomic_DNA"/>
</dbReference>
<organism evidence="1 2">
    <name type="scientific">Alternaria tenuissima</name>
    <dbReference type="NCBI Taxonomy" id="119927"/>
    <lineage>
        <taxon>Eukaryota</taxon>
        <taxon>Fungi</taxon>
        <taxon>Dikarya</taxon>
        <taxon>Ascomycota</taxon>
        <taxon>Pezizomycotina</taxon>
        <taxon>Dothideomycetes</taxon>
        <taxon>Pleosporomycetidae</taxon>
        <taxon>Pleosporales</taxon>
        <taxon>Pleosporineae</taxon>
        <taxon>Pleosporaceae</taxon>
        <taxon>Alternaria</taxon>
        <taxon>Alternaria sect. Alternaria</taxon>
        <taxon>Alternaria alternata complex</taxon>
    </lineage>
</organism>
<evidence type="ECO:0000313" key="2">
    <source>
        <dbReference type="Proteomes" id="UP000292340"/>
    </source>
</evidence>
<sequence>MDRFRSQLADLLKRTVSSSPHLLERKGWEGNFVRNSMGEMAATAVLLGKGNSGDLVRVVTDITLALVDGWSMDQLDEVHFWRLPDEEKELNLVGVVALTKMFIVEWSNEFDYQMYHDLPVNLKFA</sequence>
<gene>
    <name evidence="1" type="ORF">AA0115_g4593</name>
</gene>
<name>A0AB37WLP8_9PLEO</name>